<feature type="domain" description="FAS1" evidence="2">
    <location>
        <begin position="35"/>
        <end position="179"/>
    </location>
</feature>
<dbReference type="GO" id="GO:0031012">
    <property type="term" value="C:extracellular matrix"/>
    <property type="evidence" value="ECO:0007669"/>
    <property type="project" value="TreeGrafter"/>
</dbReference>
<dbReference type="InterPro" id="IPR000782">
    <property type="entry name" value="FAS1_domain"/>
</dbReference>
<organism evidence="3 4">
    <name type="scientific">Acanthosepion pharaonis</name>
    <name type="common">Pharaoh cuttlefish</name>
    <name type="synonym">Sepia pharaonis</name>
    <dbReference type="NCBI Taxonomy" id="158019"/>
    <lineage>
        <taxon>Eukaryota</taxon>
        <taxon>Metazoa</taxon>
        <taxon>Spiralia</taxon>
        <taxon>Lophotrochozoa</taxon>
        <taxon>Mollusca</taxon>
        <taxon>Cephalopoda</taxon>
        <taxon>Coleoidea</taxon>
        <taxon>Decapodiformes</taxon>
        <taxon>Sepiida</taxon>
        <taxon>Sepiina</taxon>
        <taxon>Sepiidae</taxon>
        <taxon>Acanthosepion</taxon>
    </lineage>
</organism>
<dbReference type="PANTHER" id="PTHR10900">
    <property type="entry name" value="PERIOSTIN-RELATED"/>
    <property type="match status" value="1"/>
</dbReference>
<dbReference type="GO" id="GO:0007155">
    <property type="term" value="P:cell adhesion"/>
    <property type="evidence" value="ECO:0007669"/>
    <property type="project" value="TreeGrafter"/>
</dbReference>
<keyword evidence="1" id="KW-0732">Signal</keyword>
<dbReference type="GO" id="GO:0005615">
    <property type="term" value="C:extracellular space"/>
    <property type="evidence" value="ECO:0007669"/>
    <property type="project" value="TreeGrafter"/>
</dbReference>
<accession>A0A812DD89</accession>
<dbReference type="Pfam" id="PF02469">
    <property type="entry name" value="Fasciclin"/>
    <property type="match status" value="2"/>
</dbReference>
<evidence type="ECO:0000256" key="1">
    <source>
        <dbReference type="SAM" id="SignalP"/>
    </source>
</evidence>
<dbReference type="PROSITE" id="PS50213">
    <property type="entry name" value="FAS1"/>
    <property type="match status" value="2"/>
</dbReference>
<dbReference type="GO" id="GO:0030198">
    <property type="term" value="P:extracellular matrix organization"/>
    <property type="evidence" value="ECO:0007669"/>
    <property type="project" value="TreeGrafter"/>
</dbReference>
<feature type="signal peptide" evidence="1">
    <location>
        <begin position="1"/>
        <end position="26"/>
    </location>
</feature>
<dbReference type="GO" id="GO:0050839">
    <property type="term" value="F:cell adhesion molecule binding"/>
    <property type="evidence" value="ECO:0007669"/>
    <property type="project" value="TreeGrafter"/>
</dbReference>
<feature type="chain" id="PRO_5032304972" description="FAS1 domain-containing protein" evidence="1">
    <location>
        <begin position="27"/>
        <end position="341"/>
    </location>
</feature>
<dbReference type="PANTHER" id="PTHR10900:SF124">
    <property type="entry name" value="FI05614P"/>
    <property type="match status" value="1"/>
</dbReference>
<dbReference type="Gene3D" id="2.30.180.10">
    <property type="entry name" value="FAS1 domain"/>
    <property type="match status" value="2"/>
</dbReference>
<dbReference type="SMART" id="SM00554">
    <property type="entry name" value="FAS1"/>
    <property type="match status" value="2"/>
</dbReference>
<name>A0A812DD89_ACAPH</name>
<sequence length="341" mass="39067">MADDGSFSRSSTICFFLILMLSEVIGIRTGDHVFTRRNLLQLLNDQGLTKFLDLITKAEIQGTFTSTEEMTVFAFNNTAFDILPSERKTAIRKKNREETENFVKFHTVYKERILTENMLDNSRLKSNGLNQNILFVNKKRLQIGVDYDKTEQIFINGARIVKRDIYATNGILQIIDRVLEITSNKMAVPYLDHPDDPRVKGKQFYDLVRHSEARDELKNEAQLTLFVPTDKAMERINKEKLDQQRQNPQALKEIILKHRISNQVIFTSTVEFGTQWTPNSNIPILNKNTYEQVFVTSGDTTAQIVLGNVTVGNGVIHMIDNLLGFTYNNVMEQIIGDPQLS</sequence>
<gene>
    <name evidence="3" type="ORF">SPHA_50240</name>
</gene>
<comment type="caution">
    <text evidence="3">The sequence shown here is derived from an EMBL/GenBank/DDBJ whole genome shotgun (WGS) entry which is preliminary data.</text>
</comment>
<reference evidence="3" key="1">
    <citation type="submission" date="2021-01" db="EMBL/GenBank/DDBJ databases">
        <authorList>
            <person name="Li R."/>
            <person name="Bekaert M."/>
        </authorList>
    </citation>
    <scope>NUCLEOTIDE SEQUENCE</scope>
    <source>
        <strain evidence="3">Farmed</strain>
    </source>
</reference>
<feature type="domain" description="FAS1" evidence="2">
    <location>
        <begin position="188"/>
        <end position="323"/>
    </location>
</feature>
<evidence type="ECO:0000313" key="4">
    <source>
        <dbReference type="Proteomes" id="UP000597762"/>
    </source>
</evidence>
<dbReference type="EMBL" id="CAHIKZ030002935">
    <property type="protein sequence ID" value="CAE1294173.1"/>
    <property type="molecule type" value="Genomic_DNA"/>
</dbReference>
<proteinExistence type="predicted"/>
<dbReference type="Proteomes" id="UP000597762">
    <property type="component" value="Unassembled WGS sequence"/>
</dbReference>
<evidence type="ECO:0000259" key="2">
    <source>
        <dbReference type="PROSITE" id="PS50213"/>
    </source>
</evidence>
<dbReference type="AlphaFoldDB" id="A0A812DD89"/>
<protein>
    <recommendedName>
        <fullName evidence="2">FAS1 domain-containing protein</fullName>
    </recommendedName>
</protein>
<dbReference type="OrthoDB" id="286301at2759"/>
<keyword evidence="4" id="KW-1185">Reference proteome</keyword>
<dbReference type="InterPro" id="IPR050904">
    <property type="entry name" value="Adhesion/Biosynth-related"/>
</dbReference>
<evidence type="ECO:0000313" key="3">
    <source>
        <dbReference type="EMBL" id="CAE1294173.1"/>
    </source>
</evidence>
<dbReference type="SUPFAM" id="SSF82153">
    <property type="entry name" value="FAS1 domain"/>
    <property type="match status" value="2"/>
</dbReference>
<dbReference type="InterPro" id="IPR036378">
    <property type="entry name" value="FAS1_dom_sf"/>
</dbReference>